<dbReference type="EMBL" id="QFQZ01000064">
    <property type="protein sequence ID" value="PZR32289.1"/>
    <property type="molecule type" value="Genomic_DNA"/>
</dbReference>
<organism evidence="1 2">
    <name type="scientific">Caulobacter segnis</name>
    <dbReference type="NCBI Taxonomy" id="88688"/>
    <lineage>
        <taxon>Bacteria</taxon>
        <taxon>Pseudomonadati</taxon>
        <taxon>Pseudomonadota</taxon>
        <taxon>Alphaproteobacteria</taxon>
        <taxon>Caulobacterales</taxon>
        <taxon>Caulobacteraceae</taxon>
        <taxon>Caulobacter</taxon>
    </lineage>
</organism>
<name>A0A2W5UWZ8_9CAUL</name>
<accession>A0A2W5UWZ8</accession>
<dbReference type="RefSeq" id="WP_304280630.1">
    <property type="nucleotide sequence ID" value="NZ_QFQZ01000064.1"/>
</dbReference>
<evidence type="ECO:0000313" key="1">
    <source>
        <dbReference type="EMBL" id="PZR32289.1"/>
    </source>
</evidence>
<gene>
    <name evidence="1" type="ORF">DI526_17090</name>
</gene>
<dbReference type="AlphaFoldDB" id="A0A2W5UWZ8"/>
<evidence type="ECO:0000313" key="2">
    <source>
        <dbReference type="Proteomes" id="UP000249393"/>
    </source>
</evidence>
<reference evidence="1 2" key="1">
    <citation type="submission" date="2017-08" db="EMBL/GenBank/DDBJ databases">
        <title>Infants hospitalized years apart are colonized by the same room-sourced microbial strains.</title>
        <authorList>
            <person name="Brooks B."/>
            <person name="Olm M.R."/>
            <person name="Firek B.A."/>
            <person name="Baker R."/>
            <person name="Thomas B.C."/>
            <person name="Morowitz M.J."/>
            <person name="Banfield J.F."/>
        </authorList>
    </citation>
    <scope>NUCLEOTIDE SEQUENCE [LARGE SCALE GENOMIC DNA]</scope>
    <source>
        <strain evidence="1">S2_003_000_R2_4</strain>
    </source>
</reference>
<dbReference type="Pfam" id="PF07030">
    <property type="entry name" value="Phage_Mu_Gp36"/>
    <property type="match status" value="1"/>
</dbReference>
<dbReference type="Proteomes" id="UP000249393">
    <property type="component" value="Unassembled WGS sequence"/>
</dbReference>
<sequence>MAYAAAAKFVALFGEAEARLLAPTTPASTGYDQAKIDLALTNASNFADTYLASRYPTPLNPVPDVVGDAVCDLAREALDRNGRAYVVQAADRRRAWFRDLSLGKATLGVAAGSEADPGANAPAAGGPVVDAPARVFDDVGLDAFLRG</sequence>
<proteinExistence type="predicted"/>
<comment type="caution">
    <text evidence="1">The sequence shown here is derived from an EMBL/GenBank/DDBJ whole genome shotgun (WGS) entry which is preliminary data.</text>
</comment>
<dbReference type="InterPro" id="IPR009752">
    <property type="entry name" value="Phage_Mu_GpJ"/>
</dbReference>
<protein>
    <submittedName>
        <fullName evidence="1">DUF1320 domain-containing protein</fullName>
    </submittedName>
</protein>